<evidence type="ECO:0000313" key="4">
    <source>
        <dbReference type="Proteomes" id="UP001140091"/>
    </source>
</evidence>
<dbReference type="OrthoDB" id="2675435at2759"/>
<comment type="caution">
    <text evidence="3">The sequence shown here is derived from an EMBL/GenBank/DDBJ whole genome shotgun (WGS) entry which is preliminary data.</text>
</comment>
<accession>A0A9W8J4B6</accession>
<feature type="transmembrane region" description="Helical" evidence="1">
    <location>
        <begin position="94"/>
        <end position="114"/>
    </location>
</feature>
<sequence>MDTSTFMLALKVVQDQGYSRAAALTFLIYDILSLLEEEIELIWRKRWSFTKVLYLIERYYCVAAVVIMIISGAIPNPSGQLYVHLTTYIRAMSLAGSKFCVAVIDTICIIRIYALYKSNKKCIVYDSLLAHYFC</sequence>
<evidence type="ECO:0000259" key="2">
    <source>
        <dbReference type="Pfam" id="PF20151"/>
    </source>
</evidence>
<feature type="non-terminal residue" evidence="3">
    <location>
        <position position="1"/>
    </location>
</feature>
<dbReference type="Pfam" id="PF20151">
    <property type="entry name" value="DUF6533"/>
    <property type="match status" value="1"/>
</dbReference>
<dbReference type="InterPro" id="IPR045340">
    <property type="entry name" value="DUF6533"/>
</dbReference>
<feature type="transmembrane region" description="Helical" evidence="1">
    <location>
        <begin position="56"/>
        <end position="74"/>
    </location>
</feature>
<gene>
    <name evidence="3" type="ORF">H1R20_g8852</name>
</gene>
<evidence type="ECO:0000256" key="1">
    <source>
        <dbReference type="SAM" id="Phobius"/>
    </source>
</evidence>
<protein>
    <recommendedName>
        <fullName evidence="2">DUF6533 domain-containing protein</fullName>
    </recommendedName>
</protein>
<keyword evidence="4" id="KW-1185">Reference proteome</keyword>
<keyword evidence="1" id="KW-1133">Transmembrane helix</keyword>
<dbReference type="AlphaFoldDB" id="A0A9W8J4B6"/>
<dbReference type="EMBL" id="JANBPK010000934">
    <property type="protein sequence ID" value="KAJ2928246.1"/>
    <property type="molecule type" value="Genomic_DNA"/>
</dbReference>
<feature type="domain" description="DUF6533" evidence="2">
    <location>
        <begin position="18"/>
        <end position="60"/>
    </location>
</feature>
<keyword evidence="1" id="KW-0472">Membrane</keyword>
<organism evidence="3 4">
    <name type="scientific">Candolleomyces eurysporus</name>
    <dbReference type="NCBI Taxonomy" id="2828524"/>
    <lineage>
        <taxon>Eukaryota</taxon>
        <taxon>Fungi</taxon>
        <taxon>Dikarya</taxon>
        <taxon>Basidiomycota</taxon>
        <taxon>Agaricomycotina</taxon>
        <taxon>Agaricomycetes</taxon>
        <taxon>Agaricomycetidae</taxon>
        <taxon>Agaricales</taxon>
        <taxon>Agaricineae</taxon>
        <taxon>Psathyrellaceae</taxon>
        <taxon>Candolleomyces</taxon>
    </lineage>
</organism>
<reference evidence="3" key="1">
    <citation type="submission" date="2022-06" db="EMBL/GenBank/DDBJ databases">
        <title>Genome Sequence of Candolleomyces eurysporus.</title>
        <authorList>
            <person name="Buettner E."/>
        </authorList>
    </citation>
    <scope>NUCLEOTIDE SEQUENCE</scope>
    <source>
        <strain evidence="3">VTCC 930004</strain>
    </source>
</reference>
<dbReference type="Proteomes" id="UP001140091">
    <property type="component" value="Unassembled WGS sequence"/>
</dbReference>
<proteinExistence type="predicted"/>
<keyword evidence="1" id="KW-0812">Transmembrane</keyword>
<evidence type="ECO:0000313" key="3">
    <source>
        <dbReference type="EMBL" id="KAJ2928246.1"/>
    </source>
</evidence>
<name>A0A9W8J4B6_9AGAR</name>